<dbReference type="InterPro" id="IPR052040">
    <property type="entry name" value="GTPase/Isobutyryl-CoA_mutase"/>
</dbReference>
<dbReference type="OrthoDB" id="21324at2157"/>
<dbReference type="GO" id="GO:0003924">
    <property type="term" value="F:GTPase activity"/>
    <property type="evidence" value="ECO:0007669"/>
    <property type="project" value="InterPro"/>
</dbReference>
<dbReference type="NCBIfam" id="TIGR00750">
    <property type="entry name" value="lao"/>
    <property type="match status" value="1"/>
</dbReference>
<keyword evidence="7" id="KW-0808">Transferase</keyword>
<protein>
    <submittedName>
        <fullName evidence="7">LAO/AO transport system kinase</fullName>
    </submittedName>
</protein>
<evidence type="ECO:0000256" key="3">
    <source>
        <dbReference type="ARBA" id="ARBA00022801"/>
    </source>
</evidence>
<evidence type="ECO:0000256" key="6">
    <source>
        <dbReference type="SAM" id="MobiDB-lite"/>
    </source>
</evidence>
<accession>A0A2H4Q224</accession>
<dbReference type="CDD" id="cd03114">
    <property type="entry name" value="MMAA-like"/>
    <property type="match status" value="1"/>
</dbReference>
<keyword evidence="2" id="KW-0547">Nucleotide-binding</keyword>
<sequence length="361" mass="38222">MHDLSDEDAQLYEALLNGDHSALARVITKIENRTPGYRNLLAAIHDETGTASVVGITGSPGTGKSTLVDTLTKQYRDRGKTVGIIAVDPSSPYTGGSVLGDRIRMSSTAGDMDVFIRSMSARGRLGGLSMATADAVKALDAFGKDRIIVETVGAGQNEVDIVETAETVVVVVQPGSGDDVQLLKAGILEIGDLFVVNKADKDEAAGTVADLETMIHMDSSPTAGLSTGHHADPEPSEEAEPASTDDESWTPPVIETVATTGEGVDELRTTLADHRQYLADSGEGGSRRQQRAETEIKRLLRADLGEITEQILDSQGGVEPLAASVVRRETDPYSVVAQLVDPVETAVEEAVNEETVTETEK</sequence>
<dbReference type="InterPro" id="IPR005129">
    <property type="entry name" value="GTPase_ArgK"/>
</dbReference>
<accession>A0A1H6USW8</accession>
<comment type="similarity">
    <text evidence="1">Belongs to the SIMIBI class G3E GTPase family. ArgK/MeaB subfamily.</text>
</comment>
<dbReference type="GO" id="GO:0016301">
    <property type="term" value="F:kinase activity"/>
    <property type="evidence" value="ECO:0007669"/>
    <property type="project" value="UniProtKB-KW"/>
</dbReference>
<evidence type="ECO:0000256" key="2">
    <source>
        <dbReference type="ARBA" id="ARBA00022741"/>
    </source>
</evidence>
<dbReference type="GeneID" id="35002426"/>
<evidence type="ECO:0000256" key="5">
    <source>
        <dbReference type="ARBA" id="ARBA00023186"/>
    </source>
</evidence>
<dbReference type="STRING" id="1073996.SAMN05444271_11355"/>
<dbReference type="Gene3D" id="3.40.50.300">
    <property type="entry name" value="P-loop containing nucleotide triphosphate hydrolases"/>
    <property type="match status" value="1"/>
</dbReference>
<dbReference type="PANTHER" id="PTHR43087">
    <property type="entry name" value="LYSINE/ARGININE/ORNITHINE TRANSPORT SYSTEM KINASE"/>
    <property type="match status" value="1"/>
</dbReference>
<reference evidence="7 8" key="1">
    <citation type="submission" date="2016-10" db="EMBL/GenBank/DDBJ databases">
        <authorList>
            <person name="de Groot N.N."/>
        </authorList>
    </citation>
    <scope>NUCLEOTIDE SEQUENCE [LARGE SCALE GENOMIC DNA]</scope>
    <source>
        <strain evidence="7 8">DSM 22187</strain>
    </source>
</reference>
<dbReference type="Pfam" id="PF03308">
    <property type="entry name" value="MeaB"/>
    <property type="match status" value="1"/>
</dbReference>
<evidence type="ECO:0000256" key="1">
    <source>
        <dbReference type="ARBA" id="ARBA00009625"/>
    </source>
</evidence>
<proteinExistence type="inferred from homology"/>
<evidence type="ECO:0000313" key="7">
    <source>
        <dbReference type="EMBL" id="SEI95449.1"/>
    </source>
</evidence>
<keyword evidence="4" id="KW-0342">GTP-binding</keyword>
<dbReference type="KEGG" id="hae:halTADL_1636"/>
<organism evidence="7 8">
    <name type="scientific">Halohasta litchfieldiae</name>
    <dbReference type="NCBI Taxonomy" id="1073996"/>
    <lineage>
        <taxon>Archaea</taxon>
        <taxon>Methanobacteriati</taxon>
        <taxon>Methanobacteriota</taxon>
        <taxon>Stenosarchaea group</taxon>
        <taxon>Halobacteria</taxon>
        <taxon>Halobacteriales</taxon>
        <taxon>Haloferacaceae</taxon>
        <taxon>Halohasta</taxon>
    </lineage>
</organism>
<keyword evidence="3" id="KW-0378">Hydrolase</keyword>
<dbReference type="PANTHER" id="PTHR43087:SF1">
    <property type="entry name" value="LAO_AO TRANSPORT SYSTEM ATPASE"/>
    <property type="match status" value="1"/>
</dbReference>
<evidence type="ECO:0000256" key="4">
    <source>
        <dbReference type="ARBA" id="ARBA00023134"/>
    </source>
</evidence>
<dbReference type="GO" id="GO:0005525">
    <property type="term" value="F:GTP binding"/>
    <property type="evidence" value="ECO:0007669"/>
    <property type="project" value="UniProtKB-KW"/>
</dbReference>
<keyword evidence="5" id="KW-0143">Chaperone</keyword>
<keyword evidence="7" id="KW-0418">Kinase</keyword>
<dbReference type="AlphaFoldDB" id="A0A1H6USW8"/>
<dbReference type="SUPFAM" id="SSF52540">
    <property type="entry name" value="P-loop containing nucleoside triphosphate hydrolases"/>
    <property type="match status" value="1"/>
</dbReference>
<gene>
    <name evidence="7" type="ORF">SAMN05444271_11355</name>
</gene>
<keyword evidence="8" id="KW-1185">Reference proteome</keyword>
<name>A0A1H6USW8_9EURY</name>
<dbReference type="RefSeq" id="WP_089672721.1">
    <property type="nucleotide sequence ID" value="NZ_CP024845.1"/>
</dbReference>
<feature type="compositionally biased region" description="Acidic residues" evidence="6">
    <location>
        <begin position="234"/>
        <end position="248"/>
    </location>
</feature>
<dbReference type="Proteomes" id="UP000198888">
    <property type="component" value="Unassembled WGS sequence"/>
</dbReference>
<dbReference type="InterPro" id="IPR027417">
    <property type="entry name" value="P-loop_NTPase"/>
</dbReference>
<feature type="region of interest" description="Disordered" evidence="6">
    <location>
        <begin position="218"/>
        <end position="249"/>
    </location>
</feature>
<dbReference type="EMBL" id="FNYR01000013">
    <property type="protein sequence ID" value="SEI95449.1"/>
    <property type="molecule type" value="Genomic_DNA"/>
</dbReference>
<evidence type="ECO:0000313" key="8">
    <source>
        <dbReference type="Proteomes" id="UP000198888"/>
    </source>
</evidence>